<evidence type="ECO:0000256" key="1">
    <source>
        <dbReference type="SAM" id="MobiDB-lite"/>
    </source>
</evidence>
<feature type="compositionally biased region" description="Polar residues" evidence="1">
    <location>
        <begin position="216"/>
        <end position="245"/>
    </location>
</feature>
<dbReference type="GO" id="GO:0003964">
    <property type="term" value="F:RNA-directed DNA polymerase activity"/>
    <property type="evidence" value="ECO:0007669"/>
    <property type="project" value="UniProtKB-KW"/>
</dbReference>
<dbReference type="PANTHER" id="PTHR33067">
    <property type="entry name" value="RNA-DIRECTED DNA POLYMERASE-RELATED"/>
    <property type="match status" value="1"/>
</dbReference>
<proteinExistence type="predicted"/>
<feature type="region of interest" description="Disordered" evidence="1">
    <location>
        <begin position="216"/>
        <end position="248"/>
    </location>
</feature>
<dbReference type="CDD" id="cd00303">
    <property type="entry name" value="retropepsin_like"/>
    <property type="match status" value="1"/>
</dbReference>
<accession>A0A6L2NPX0</accession>
<evidence type="ECO:0000313" key="2">
    <source>
        <dbReference type="EMBL" id="GEU88180.1"/>
    </source>
</evidence>
<dbReference type="AlphaFoldDB" id="A0A6L2NPX0"/>
<dbReference type="Gene3D" id="2.40.70.10">
    <property type="entry name" value="Acid Proteases"/>
    <property type="match status" value="1"/>
</dbReference>
<protein>
    <submittedName>
        <fullName evidence="2">Reverse transcriptase domain-containing protein</fullName>
    </submittedName>
</protein>
<reference evidence="2" key="1">
    <citation type="journal article" date="2019" name="Sci. Rep.">
        <title>Draft genome of Tanacetum cinerariifolium, the natural source of mosquito coil.</title>
        <authorList>
            <person name="Yamashiro T."/>
            <person name="Shiraishi A."/>
            <person name="Satake H."/>
            <person name="Nakayama K."/>
        </authorList>
    </citation>
    <scope>NUCLEOTIDE SEQUENCE</scope>
</reference>
<name>A0A6L2NPX0_TANCI</name>
<dbReference type="InterPro" id="IPR021109">
    <property type="entry name" value="Peptidase_aspartic_dom_sf"/>
</dbReference>
<sequence length="620" mass="69390">MVNNRTMEELLQAPTEGYGEVILISEINADHFEIKTNLLQLVQANPYHSFERENPLTHINNFKRITSTLKFRDVPNDVIKLMIFPHSLGKMRELDSLNAATGENLLSKTTREALKIIENKLKVRYLRNKSNVSRMKMTSKENASKSDDRIDKLTDQISTLVDIFAKKVVAPAPVKAVEESCVTCGGAHAYYNCPNTNRNQPSVCVVTGTYNQVAPQNRASNSMAPPGFASNQSSTLGTLPSNTIPNPKGEMKAITTRSGVAYEGPSIPTPKTVVEQETEETMDKEQTNFQGSTAHIQPPVTLISKPNVLKTLPKPNIPYPSRLNDQKLHENATNQIEKFFQIFQDLHFDISFADALLLMPKFASTIKSLLTNKDKLFELANIPLNENCSAMLLKKLPEKIGDPGKFLIPCDFPGMDVFLALFDLGASINLMPLSIWKKAFRTQTYTHSDDPRLSGSIHYSSKGVAEDVFVKVGKFHFPTDFVVVDFEADPRVPLILGGSFFRSGRALIDVYREEITLWVNDEAVTFNLNQTTRYSSTYDDLSQGEVVKAKSSIEEPPELELKDLPSHLEYAYLEGVHKLLVIFAKDLKVDEKEALLKVLKSHKRAIALKITDIKGIDPQF</sequence>
<dbReference type="PANTHER" id="PTHR33067:SF9">
    <property type="entry name" value="RNA-DIRECTED DNA POLYMERASE"/>
    <property type="match status" value="1"/>
</dbReference>
<keyword evidence="2" id="KW-0808">Transferase</keyword>
<keyword evidence="2" id="KW-0695">RNA-directed DNA polymerase</keyword>
<organism evidence="2">
    <name type="scientific">Tanacetum cinerariifolium</name>
    <name type="common">Dalmatian daisy</name>
    <name type="synonym">Chrysanthemum cinerariifolium</name>
    <dbReference type="NCBI Taxonomy" id="118510"/>
    <lineage>
        <taxon>Eukaryota</taxon>
        <taxon>Viridiplantae</taxon>
        <taxon>Streptophyta</taxon>
        <taxon>Embryophyta</taxon>
        <taxon>Tracheophyta</taxon>
        <taxon>Spermatophyta</taxon>
        <taxon>Magnoliopsida</taxon>
        <taxon>eudicotyledons</taxon>
        <taxon>Gunneridae</taxon>
        <taxon>Pentapetalae</taxon>
        <taxon>asterids</taxon>
        <taxon>campanulids</taxon>
        <taxon>Asterales</taxon>
        <taxon>Asteraceae</taxon>
        <taxon>Asteroideae</taxon>
        <taxon>Anthemideae</taxon>
        <taxon>Anthemidinae</taxon>
        <taxon>Tanacetum</taxon>
    </lineage>
</organism>
<keyword evidence="2" id="KW-0548">Nucleotidyltransferase</keyword>
<gene>
    <name evidence="2" type="ORF">Tci_060158</name>
</gene>
<dbReference type="EMBL" id="BKCJ010009694">
    <property type="protein sequence ID" value="GEU88180.1"/>
    <property type="molecule type" value="Genomic_DNA"/>
</dbReference>
<comment type="caution">
    <text evidence="2">The sequence shown here is derived from an EMBL/GenBank/DDBJ whole genome shotgun (WGS) entry which is preliminary data.</text>
</comment>